<dbReference type="VEuPathDB" id="FungiDB:PSTT_13500"/>
<feature type="compositionally biased region" description="Polar residues" evidence="2">
    <location>
        <begin position="324"/>
        <end position="339"/>
    </location>
</feature>
<evidence type="ECO:0000259" key="3">
    <source>
        <dbReference type="Pfam" id="PF20681"/>
    </source>
</evidence>
<evidence type="ECO:0000256" key="1">
    <source>
        <dbReference type="SAM" id="Coils"/>
    </source>
</evidence>
<sequence>MPPRRQPQAPRSQQNQTIPTQSQQQSGTSNTTASQSIATQSEENSAEPQSNPQDEQSNTSKDTQKSQKGAGRAPGSQGYNDNDSRALVRAIKEVLPLGANEWSRVVDMYNDYAQKNQRAFRDEKSIRNKFKGLHSARKPTGDPMIKDFIRDAKAAFEEMRARAARYENVDVDEDEDEEYRDYLGSQQYESDDERNGVGADLSNGEESLGSLLSGWSDSQLPRDQQMQSDGAAESGWSATPTQRRYSPLLNGDDDLPDVDDLGSINSSRQTSQSGGISSLQSSLLSTRSYHASTQHRATPRNDRATARNPLVHRADSSRPVDRNTLISQTARRSRTSNSDGLCETLQGYFDPTDRRERQREEGMTAVYVNRLQEANNTNTRLTDENRHLRDGINATIACLTEENHKLQHGVNTQILQLQDNKRRLQDEKTNLAIELQGLRSQLQLNQLRAEWQYGPQQFYHSQPNGMFQGAGMGGPGYMNMNPTQMANNSFPNDASYAPERGSAAASRPGPLAMTRSFSYEFSRFFSFWLN</sequence>
<feature type="compositionally biased region" description="Acidic residues" evidence="2">
    <location>
        <begin position="251"/>
        <end position="260"/>
    </location>
</feature>
<name>A0A2S4URL9_9BASI</name>
<comment type="caution">
    <text evidence="4">The sequence shown here is derived from an EMBL/GenBank/DDBJ whole genome shotgun (WGS) entry which is preliminary data.</text>
</comment>
<reference evidence="4" key="1">
    <citation type="submission" date="2017-12" db="EMBL/GenBank/DDBJ databases">
        <title>Gene loss provides genomic basis for host adaptation in cereal stripe rust fungi.</title>
        <authorList>
            <person name="Xia C."/>
        </authorList>
    </citation>
    <scope>NUCLEOTIDE SEQUENCE [LARGE SCALE GENOMIC DNA]</scope>
    <source>
        <strain evidence="4">93-210</strain>
    </source>
</reference>
<keyword evidence="1" id="KW-0175">Coiled coil</keyword>
<feature type="compositionally biased region" description="Basic and acidic residues" evidence="2">
    <location>
        <begin position="312"/>
        <end position="321"/>
    </location>
</feature>
<feature type="compositionally biased region" description="Low complexity" evidence="2">
    <location>
        <begin position="269"/>
        <end position="288"/>
    </location>
</feature>
<dbReference type="InterPro" id="IPR049203">
    <property type="entry name" value="DUF6818"/>
</dbReference>
<accession>A0A2S4URL9</accession>
<feature type="compositionally biased region" description="Polar residues" evidence="2">
    <location>
        <begin position="37"/>
        <end position="61"/>
    </location>
</feature>
<feature type="compositionally biased region" description="Low complexity" evidence="2">
    <location>
        <begin position="1"/>
        <end position="36"/>
    </location>
</feature>
<dbReference type="EMBL" id="PKSL01000191">
    <property type="protein sequence ID" value="POV99871.1"/>
    <property type="molecule type" value="Genomic_DNA"/>
</dbReference>
<dbReference type="Pfam" id="PF20681">
    <property type="entry name" value="DUF6818"/>
    <property type="match status" value="1"/>
</dbReference>
<evidence type="ECO:0000313" key="5">
    <source>
        <dbReference type="Proteomes" id="UP000239156"/>
    </source>
</evidence>
<feature type="domain" description="DUF6818" evidence="3">
    <location>
        <begin position="96"/>
        <end position="176"/>
    </location>
</feature>
<feature type="coiled-coil region" evidence="1">
    <location>
        <begin position="371"/>
        <end position="441"/>
    </location>
</feature>
<feature type="compositionally biased region" description="Low complexity" evidence="2">
    <location>
        <begin position="201"/>
        <end position="219"/>
    </location>
</feature>
<gene>
    <name evidence="4" type="ORF">PSTT_13500</name>
</gene>
<dbReference type="VEuPathDB" id="FungiDB:PSHT_07970"/>
<dbReference type="PANTHER" id="PTHR34409">
    <property type="entry name" value="SET DOMAIN-CONTAINING PROTEIN"/>
    <property type="match status" value="1"/>
</dbReference>
<keyword evidence="5" id="KW-1185">Reference proteome</keyword>
<feature type="region of interest" description="Disordered" evidence="2">
    <location>
        <begin position="184"/>
        <end position="347"/>
    </location>
</feature>
<dbReference type="AlphaFoldDB" id="A0A2S4URL9"/>
<organism evidence="4 5">
    <name type="scientific">Puccinia striiformis</name>
    <dbReference type="NCBI Taxonomy" id="27350"/>
    <lineage>
        <taxon>Eukaryota</taxon>
        <taxon>Fungi</taxon>
        <taxon>Dikarya</taxon>
        <taxon>Basidiomycota</taxon>
        <taxon>Pucciniomycotina</taxon>
        <taxon>Pucciniomycetes</taxon>
        <taxon>Pucciniales</taxon>
        <taxon>Pucciniaceae</taxon>
        <taxon>Puccinia</taxon>
    </lineage>
</organism>
<proteinExistence type="predicted"/>
<feature type="region of interest" description="Disordered" evidence="2">
    <location>
        <begin position="1"/>
        <end position="84"/>
    </location>
</feature>
<protein>
    <recommendedName>
        <fullName evidence="3">DUF6818 domain-containing protein</fullName>
    </recommendedName>
</protein>
<dbReference type="Proteomes" id="UP000239156">
    <property type="component" value="Unassembled WGS sequence"/>
</dbReference>
<dbReference type="PANTHER" id="PTHR34409:SF1">
    <property type="entry name" value="MYB-LIKE DOMAIN-CONTAINING PROTEIN"/>
    <property type="match status" value="1"/>
</dbReference>
<evidence type="ECO:0000313" key="4">
    <source>
        <dbReference type="EMBL" id="POV99871.1"/>
    </source>
</evidence>
<evidence type="ECO:0000256" key="2">
    <source>
        <dbReference type="SAM" id="MobiDB-lite"/>
    </source>
</evidence>